<evidence type="ECO:0000256" key="1">
    <source>
        <dbReference type="ARBA" id="ARBA00005189"/>
    </source>
</evidence>
<dbReference type="Pfam" id="PF01553">
    <property type="entry name" value="Acyltransferase"/>
    <property type="match status" value="1"/>
</dbReference>
<keyword evidence="7" id="KW-1185">Reference proteome</keyword>
<keyword evidence="4" id="KW-1133">Transmembrane helix</keyword>
<gene>
    <name evidence="6" type="ORF">DFR39_11332</name>
</gene>
<proteinExistence type="predicted"/>
<keyword evidence="2 6" id="KW-0808">Transferase</keyword>
<evidence type="ECO:0000256" key="2">
    <source>
        <dbReference type="ARBA" id="ARBA00022679"/>
    </source>
</evidence>
<organism evidence="6 7">
    <name type="scientific">Roseateles asaccharophilus</name>
    <dbReference type="NCBI Taxonomy" id="582607"/>
    <lineage>
        <taxon>Bacteria</taxon>
        <taxon>Pseudomonadati</taxon>
        <taxon>Pseudomonadota</taxon>
        <taxon>Betaproteobacteria</taxon>
        <taxon>Burkholderiales</taxon>
        <taxon>Sphaerotilaceae</taxon>
        <taxon>Roseateles</taxon>
    </lineage>
</organism>
<dbReference type="Proteomes" id="UP000295357">
    <property type="component" value="Unassembled WGS sequence"/>
</dbReference>
<keyword evidence="4" id="KW-0472">Membrane</keyword>
<name>A0A4R6MU84_9BURK</name>
<dbReference type="InterPro" id="IPR002123">
    <property type="entry name" value="Plipid/glycerol_acylTrfase"/>
</dbReference>
<feature type="domain" description="Phospholipid/glycerol acyltransferase" evidence="5">
    <location>
        <begin position="80"/>
        <end position="195"/>
    </location>
</feature>
<feature type="transmembrane region" description="Helical" evidence="4">
    <location>
        <begin position="12"/>
        <end position="33"/>
    </location>
</feature>
<dbReference type="CDD" id="cd07989">
    <property type="entry name" value="LPLAT_AGPAT-like"/>
    <property type="match status" value="1"/>
</dbReference>
<protein>
    <submittedName>
        <fullName evidence="6">1-acyl-sn-glycerol-3-phosphate acyltransferase</fullName>
    </submittedName>
</protein>
<evidence type="ECO:0000313" key="6">
    <source>
        <dbReference type="EMBL" id="TDP04921.1"/>
    </source>
</evidence>
<dbReference type="AlphaFoldDB" id="A0A4R6MU84"/>
<dbReference type="GO" id="GO:0006654">
    <property type="term" value="P:phosphatidic acid biosynthetic process"/>
    <property type="evidence" value="ECO:0007669"/>
    <property type="project" value="TreeGrafter"/>
</dbReference>
<sequence>MTLVYALRSALFMLWMLLTVVPVAIAALLLSIFVRGNPVYWTCIFWLRLAIHGARILCGVRWRIQGMENLPTAAERTSAVILLSKHQSTWETFAYPTLMTHPLAYVFKRELLYIPFFGWAMARMDMIHIDRSKRSEAWAKVAAQGKRLAAQGHWVIMFPEGTRTARGQVGEYKTGGTRLAVETGVPVVPIAATSARCWPRRSFLLRPGVVDISIGKPISPVGREPGELMREVQGWIESEMQRLDPEAYGHTLEPSPLRA</sequence>
<keyword evidence="3 6" id="KW-0012">Acyltransferase</keyword>
<dbReference type="EMBL" id="SNXE01000013">
    <property type="protein sequence ID" value="TDP04921.1"/>
    <property type="molecule type" value="Genomic_DNA"/>
</dbReference>
<reference evidence="6 7" key="1">
    <citation type="submission" date="2019-03" db="EMBL/GenBank/DDBJ databases">
        <title>Genomic Encyclopedia of Type Strains, Phase IV (KMG-IV): sequencing the most valuable type-strain genomes for metagenomic binning, comparative biology and taxonomic classification.</title>
        <authorList>
            <person name="Goeker M."/>
        </authorList>
    </citation>
    <scope>NUCLEOTIDE SEQUENCE [LARGE SCALE GENOMIC DNA]</scope>
    <source>
        <strain evidence="6 7">DSM 25082</strain>
    </source>
</reference>
<evidence type="ECO:0000256" key="4">
    <source>
        <dbReference type="SAM" id="Phobius"/>
    </source>
</evidence>
<dbReference type="PANTHER" id="PTHR10434">
    <property type="entry name" value="1-ACYL-SN-GLYCEROL-3-PHOSPHATE ACYLTRANSFERASE"/>
    <property type="match status" value="1"/>
</dbReference>
<comment type="caution">
    <text evidence="6">The sequence shown here is derived from an EMBL/GenBank/DDBJ whole genome shotgun (WGS) entry which is preliminary data.</text>
</comment>
<evidence type="ECO:0000313" key="7">
    <source>
        <dbReference type="Proteomes" id="UP000295357"/>
    </source>
</evidence>
<dbReference type="GO" id="GO:0003841">
    <property type="term" value="F:1-acylglycerol-3-phosphate O-acyltransferase activity"/>
    <property type="evidence" value="ECO:0007669"/>
    <property type="project" value="TreeGrafter"/>
</dbReference>
<accession>A0A4R6MU84</accession>
<comment type="pathway">
    <text evidence="1">Lipid metabolism.</text>
</comment>
<dbReference type="SMART" id="SM00563">
    <property type="entry name" value="PlsC"/>
    <property type="match status" value="1"/>
</dbReference>
<dbReference type="PANTHER" id="PTHR10434:SF40">
    <property type="entry name" value="1-ACYL-SN-GLYCEROL-3-PHOSPHATE ACYLTRANSFERASE"/>
    <property type="match status" value="1"/>
</dbReference>
<evidence type="ECO:0000256" key="3">
    <source>
        <dbReference type="ARBA" id="ARBA00023315"/>
    </source>
</evidence>
<evidence type="ECO:0000259" key="5">
    <source>
        <dbReference type="SMART" id="SM00563"/>
    </source>
</evidence>
<keyword evidence="4" id="KW-0812">Transmembrane</keyword>
<dbReference type="SUPFAM" id="SSF69593">
    <property type="entry name" value="Glycerol-3-phosphate (1)-acyltransferase"/>
    <property type="match status" value="1"/>
</dbReference>